<dbReference type="PANTHER" id="PTHR23517">
    <property type="entry name" value="RESISTANCE PROTEIN MDTM, PUTATIVE-RELATED-RELATED"/>
    <property type="match status" value="1"/>
</dbReference>
<feature type="domain" description="Major facilitator superfamily (MFS) profile" evidence="8">
    <location>
        <begin position="16"/>
        <end position="403"/>
    </location>
</feature>
<evidence type="ECO:0000256" key="2">
    <source>
        <dbReference type="ARBA" id="ARBA00022448"/>
    </source>
</evidence>
<feature type="transmembrane region" description="Helical" evidence="7">
    <location>
        <begin position="257"/>
        <end position="278"/>
    </location>
</feature>
<dbReference type="Pfam" id="PF07690">
    <property type="entry name" value="MFS_1"/>
    <property type="match status" value="1"/>
</dbReference>
<keyword evidence="6 7" id="KW-0472">Membrane</keyword>
<feature type="transmembrane region" description="Helical" evidence="7">
    <location>
        <begin position="21"/>
        <end position="38"/>
    </location>
</feature>
<feature type="transmembrane region" description="Helical" evidence="7">
    <location>
        <begin position="379"/>
        <end position="397"/>
    </location>
</feature>
<comment type="subcellular location">
    <subcellularLocation>
        <location evidence="1">Cell membrane</location>
        <topology evidence="1">Multi-pass membrane protein</topology>
    </subcellularLocation>
</comment>
<protein>
    <submittedName>
        <fullName evidence="9">MFS transporter</fullName>
    </submittedName>
</protein>
<evidence type="ECO:0000256" key="6">
    <source>
        <dbReference type="ARBA" id="ARBA00023136"/>
    </source>
</evidence>
<proteinExistence type="predicted"/>
<dbReference type="InterPro" id="IPR050171">
    <property type="entry name" value="MFS_Transporters"/>
</dbReference>
<dbReference type="PROSITE" id="PS50850">
    <property type="entry name" value="MFS"/>
    <property type="match status" value="1"/>
</dbReference>
<evidence type="ECO:0000256" key="1">
    <source>
        <dbReference type="ARBA" id="ARBA00004651"/>
    </source>
</evidence>
<dbReference type="InterPro" id="IPR036259">
    <property type="entry name" value="MFS_trans_sf"/>
</dbReference>
<evidence type="ECO:0000256" key="4">
    <source>
        <dbReference type="ARBA" id="ARBA00022692"/>
    </source>
</evidence>
<dbReference type="InterPro" id="IPR011701">
    <property type="entry name" value="MFS"/>
</dbReference>
<feature type="transmembrane region" description="Helical" evidence="7">
    <location>
        <begin position="346"/>
        <end position="367"/>
    </location>
</feature>
<evidence type="ECO:0000313" key="9">
    <source>
        <dbReference type="EMBL" id="MEZ0165435.1"/>
    </source>
</evidence>
<comment type="caution">
    <text evidence="9">The sequence shown here is derived from an EMBL/GenBank/DDBJ whole genome shotgun (WGS) entry which is preliminary data.</text>
</comment>
<feature type="transmembrane region" description="Helical" evidence="7">
    <location>
        <begin position="221"/>
        <end position="242"/>
    </location>
</feature>
<evidence type="ECO:0000313" key="10">
    <source>
        <dbReference type="Proteomes" id="UP001565927"/>
    </source>
</evidence>
<reference evidence="9 10" key="1">
    <citation type="submission" date="2024-07" db="EMBL/GenBank/DDBJ databases">
        <authorList>
            <person name="Thanompreechachai J."/>
            <person name="Duangmal K."/>
        </authorList>
    </citation>
    <scope>NUCLEOTIDE SEQUENCE [LARGE SCALE GENOMIC DNA]</scope>
    <source>
        <strain evidence="9 10">LSe6-4</strain>
    </source>
</reference>
<evidence type="ECO:0000256" key="5">
    <source>
        <dbReference type="ARBA" id="ARBA00022989"/>
    </source>
</evidence>
<dbReference type="SUPFAM" id="SSF103473">
    <property type="entry name" value="MFS general substrate transporter"/>
    <property type="match status" value="1"/>
</dbReference>
<dbReference type="InterPro" id="IPR020846">
    <property type="entry name" value="MFS_dom"/>
</dbReference>
<feature type="transmembrane region" description="Helical" evidence="7">
    <location>
        <begin position="50"/>
        <end position="75"/>
    </location>
</feature>
<dbReference type="RefSeq" id="WP_370441663.1">
    <property type="nucleotide sequence ID" value="NZ_JBGFTU010000012.1"/>
</dbReference>
<dbReference type="InterPro" id="IPR005829">
    <property type="entry name" value="Sugar_transporter_CS"/>
</dbReference>
<dbReference type="PROSITE" id="PS00216">
    <property type="entry name" value="SUGAR_TRANSPORT_1"/>
    <property type="match status" value="1"/>
</dbReference>
<feature type="transmembrane region" description="Helical" evidence="7">
    <location>
        <begin position="87"/>
        <end position="111"/>
    </location>
</feature>
<dbReference type="EMBL" id="JBGFTU010000012">
    <property type="protein sequence ID" value="MEZ0165435.1"/>
    <property type="molecule type" value="Genomic_DNA"/>
</dbReference>
<feature type="transmembrane region" description="Helical" evidence="7">
    <location>
        <begin position="311"/>
        <end position="334"/>
    </location>
</feature>
<feature type="transmembrane region" description="Helical" evidence="7">
    <location>
        <begin position="285"/>
        <end position="305"/>
    </location>
</feature>
<name>A0ABV4H1J5_9ACTN</name>
<keyword evidence="10" id="KW-1185">Reference proteome</keyword>
<feature type="transmembrane region" description="Helical" evidence="7">
    <location>
        <begin position="117"/>
        <end position="134"/>
    </location>
</feature>
<keyword evidence="2" id="KW-0813">Transport</keyword>
<sequence>MTGAPRPGAVAAGPDALRRRGFAVVTAALGLFLFAAAAPTPLYGLYATRWGFSTASLTAVFAVYALALLATLLLLGPLSDAVGRRPVVLAGLGLQAVAMALFLAAGSLGWLYAARTVQGLATGLVTAALAAALIDLQPADRPGRGAVVNAVTPAAGLAAGALAAAALVQYAPAPTRLVYALLLVACALLAACLALVPETVTVRRRPGLHVGLGVEPAARPAFLAVLPALVATWALGGLYLSLGPSIASALTGSSNRLVGGVAVALLAGVGALTSLAVAHRSGRSTLLLGCTALAAGALVTVGALLTSTAWVFFVGTTVAGAGFGAGFLGAFRTLAGLASPGGRGALVATVYVVAYLAFSLPAVLAGLLADHVGLRATGIGYGTGVGVLAVLAAAGSARATGEG</sequence>
<feature type="transmembrane region" description="Helical" evidence="7">
    <location>
        <begin position="146"/>
        <end position="171"/>
    </location>
</feature>
<evidence type="ECO:0000256" key="3">
    <source>
        <dbReference type="ARBA" id="ARBA00022475"/>
    </source>
</evidence>
<organism evidence="9 10">
    <name type="scientific">Kineococcus halophytocola</name>
    <dbReference type="NCBI Taxonomy" id="3234027"/>
    <lineage>
        <taxon>Bacteria</taxon>
        <taxon>Bacillati</taxon>
        <taxon>Actinomycetota</taxon>
        <taxon>Actinomycetes</taxon>
        <taxon>Kineosporiales</taxon>
        <taxon>Kineosporiaceae</taxon>
        <taxon>Kineococcus</taxon>
    </lineage>
</organism>
<evidence type="ECO:0000256" key="7">
    <source>
        <dbReference type="SAM" id="Phobius"/>
    </source>
</evidence>
<keyword evidence="5 7" id="KW-1133">Transmembrane helix</keyword>
<accession>A0ABV4H1J5</accession>
<dbReference type="Proteomes" id="UP001565927">
    <property type="component" value="Unassembled WGS sequence"/>
</dbReference>
<evidence type="ECO:0000259" key="8">
    <source>
        <dbReference type="PROSITE" id="PS50850"/>
    </source>
</evidence>
<feature type="transmembrane region" description="Helical" evidence="7">
    <location>
        <begin position="177"/>
        <end position="200"/>
    </location>
</feature>
<gene>
    <name evidence="9" type="ORF">AB2L27_11755</name>
</gene>
<keyword evidence="3" id="KW-1003">Cell membrane</keyword>
<dbReference type="Gene3D" id="1.20.1250.20">
    <property type="entry name" value="MFS general substrate transporter like domains"/>
    <property type="match status" value="1"/>
</dbReference>
<keyword evidence="4 7" id="KW-0812">Transmembrane</keyword>